<evidence type="ECO:0000256" key="1">
    <source>
        <dbReference type="SAM" id="Phobius"/>
    </source>
</evidence>
<name>A0A8G1ED48_9RHOB</name>
<accession>A0A8G1ED48</accession>
<evidence type="ECO:0000313" key="2">
    <source>
        <dbReference type="EMBL" id="QYZ69029.1"/>
    </source>
</evidence>
<keyword evidence="1" id="KW-1133">Transmembrane helix</keyword>
<evidence type="ECO:0008006" key="4">
    <source>
        <dbReference type="Google" id="ProtNLM"/>
    </source>
</evidence>
<keyword evidence="1" id="KW-0472">Membrane</keyword>
<dbReference type="Proteomes" id="UP000826300">
    <property type="component" value="Chromosome"/>
</dbReference>
<organism evidence="2 3">
    <name type="scientific">Neotabrizicola shimadae</name>
    <dbReference type="NCBI Taxonomy" id="2807096"/>
    <lineage>
        <taxon>Bacteria</taxon>
        <taxon>Pseudomonadati</taxon>
        <taxon>Pseudomonadota</taxon>
        <taxon>Alphaproteobacteria</taxon>
        <taxon>Rhodobacterales</taxon>
        <taxon>Paracoccaceae</taxon>
        <taxon>Neotabrizicola</taxon>
    </lineage>
</organism>
<evidence type="ECO:0000313" key="3">
    <source>
        <dbReference type="Proteomes" id="UP000826300"/>
    </source>
</evidence>
<dbReference type="RefSeq" id="WP_220661249.1">
    <property type="nucleotide sequence ID" value="NZ_CP069370.1"/>
</dbReference>
<protein>
    <recommendedName>
        <fullName evidence="4">Cation/multidrug efflux pump</fullName>
    </recommendedName>
</protein>
<gene>
    <name evidence="2" type="ORF">JO391_14950</name>
</gene>
<feature type="transmembrane region" description="Helical" evidence="1">
    <location>
        <begin position="63"/>
        <end position="86"/>
    </location>
</feature>
<keyword evidence="3" id="KW-1185">Reference proteome</keyword>
<dbReference type="KEGG" id="nsm:JO391_14950"/>
<dbReference type="AlphaFoldDB" id="A0A8G1ED48"/>
<keyword evidence="1" id="KW-0812">Transmembrane</keyword>
<proteinExistence type="predicted"/>
<dbReference type="EMBL" id="CP069370">
    <property type="protein sequence ID" value="QYZ69029.1"/>
    <property type="molecule type" value="Genomic_DNA"/>
</dbReference>
<sequence length="90" mass="10539">MILGLARLALFLFVALTVLFFLLRIYARSLRREALEKEWDEGGIAEDRDAFIHRGMAAYDKSLFVKLFWLVYVIPTVVISALVYFLNFYQ</sequence>
<reference evidence="2" key="1">
    <citation type="submission" date="2021-02" db="EMBL/GenBank/DDBJ databases">
        <title>Rhodobacter shimadae sp. nov., an aerobic anoxygenic phototrophic bacterium isolated from a hot spring.</title>
        <authorList>
            <person name="Muramatsu S."/>
            <person name="Haruta S."/>
            <person name="Hirose S."/>
            <person name="Hanada S."/>
        </authorList>
    </citation>
    <scope>NUCLEOTIDE SEQUENCE</scope>
    <source>
        <strain evidence="2">N10</strain>
    </source>
</reference>
<feature type="transmembrane region" description="Helical" evidence="1">
    <location>
        <begin position="6"/>
        <end position="27"/>
    </location>
</feature>